<name>A0A0E9WA43_ANGAN</name>
<accession>A0A0E9WA43</accession>
<proteinExistence type="predicted"/>
<evidence type="ECO:0000313" key="1">
    <source>
        <dbReference type="EMBL" id="JAH87244.1"/>
    </source>
</evidence>
<organism evidence="1">
    <name type="scientific">Anguilla anguilla</name>
    <name type="common">European freshwater eel</name>
    <name type="synonym">Muraena anguilla</name>
    <dbReference type="NCBI Taxonomy" id="7936"/>
    <lineage>
        <taxon>Eukaryota</taxon>
        <taxon>Metazoa</taxon>
        <taxon>Chordata</taxon>
        <taxon>Craniata</taxon>
        <taxon>Vertebrata</taxon>
        <taxon>Euteleostomi</taxon>
        <taxon>Actinopterygii</taxon>
        <taxon>Neopterygii</taxon>
        <taxon>Teleostei</taxon>
        <taxon>Anguilliformes</taxon>
        <taxon>Anguillidae</taxon>
        <taxon>Anguilla</taxon>
    </lineage>
</organism>
<dbReference type="EMBL" id="GBXM01021333">
    <property type="protein sequence ID" value="JAH87244.1"/>
    <property type="molecule type" value="Transcribed_RNA"/>
</dbReference>
<protein>
    <submittedName>
        <fullName evidence="1">Uncharacterized protein</fullName>
    </submittedName>
</protein>
<reference evidence="1" key="1">
    <citation type="submission" date="2014-11" db="EMBL/GenBank/DDBJ databases">
        <authorList>
            <person name="Amaro Gonzalez C."/>
        </authorList>
    </citation>
    <scope>NUCLEOTIDE SEQUENCE</scope>
</reference>
<reference evidence="1" key="2">
    <citation type="journal article" date="2015" name="Fish Shellfish Immunol.">
        <title>Early steps in the European eel (Anguilla anguilla)-Vibrio vulnificus interaction in the gills: Role of the RtxA13 toxin.</title>
        <authorList>
            <person name="Callol A."/>
            <person name="Pajuelo D."/>
            <person name="Ebbesson L."/>
            <person name="Teles M."/>
            <person name="MacKenzie S."/>
            <person name="Amaro C."/>
        </authorList>
    </citation>
    <scope>NUCLEOTIDE SEQUENCE</scope>
</reference>
<dbReference type="AlphaFoldDB" id="A0A0E9WA43"/>
<sequence>MPRYSGTLLILRGVACRLSVPGTVHASPEAECWSMKILVAGTI</sequence>